<evidence type="ECO:0000256" key="3">
    <source>
        <dbReference type="ARBA" id="ARBA00023163"/>
    </source>
</evidence>
<feature type="domain" description="HTH gntR-type" evidence="4">
    <location>
        <begin position="10"/>
        <end position="77"/>
    </location>
</feature>
<dbReference type="Gene3D" id="1.20.120.530">
    <property type="entry name" value="GntR ligand-binding domain-like"/>
    <property type="match status" value="1"/>
</dbReference>
<dbReference type="InterPro" id="IPR011711">
    <property type="entry name" value="GntR_C"/>
</dbReference>
<dbReference type="InterPro" id="IPR036388">
    <property type="entry name" value="WH-like_DNA-bd_sf"/>
</dbReference>
<evidence type="ECO:0000256" key="1">
    <source>
        <dbReference type="ARBA" id="ARBA00023015"/>
    </source>
</evidence>
<dbReference type="InterPro" id="IPR000524">
    <property type="entry name" value="Tscrpt_reg_HTH_GntR"/>
</dbReference>
<dbReference type="RefSeq" id="WP_270044556.1">
    <property type="nucleotide sequence ID" value="NZ_JAPDOD010000045.1"/>
</dbReference>
<evidence type="ECO:0000313" key="6">
    <source>
        <dbReference type="Proteomes" id="UP001149140"/>
    </source>
</evidence>
<dbReference type="Proteomes" id="UP001149140">
    <property type="component" value="Unassembled WGS sequence"/>
</dbReference>
<protein>
    <submittedName>
        <fullName evidence="5">GntR family transcriptional regulator</fullName>
    </submittedName>
</protein>
<dbReference type="GO" id="GO:0003677">
    <property type="term" value="F:DNA binding"/>
    <property type="evidence" value="ECO:0007669"/>
    <property type="project" value="UniProtKB-KW"/>
</dbReference>
<organism evidence="5 6">
    <name type="scientific">Solirubrobacter ginsenosidimutans</name>
    <dbReference type="NCBI Taxonomy" id="490573"/>
    <lineage>
        <taxon>Bacteria</taxon>
        <taxon>Bacillati</taxon>
        <taxon>Actinomycetota</taxon>
        <taxon>Thermoleophilia</taxon>
        <taxon>Solirubrobacterales</taxon>
        <taxon>Solirubrobacteraceae</taxon>
        <taxon>Solirubrobacter</taxon>
    </lineage>
</organism>
<reference evidence="5" key="1">
    <citation type="submission" date="2022-10" db="EMBL/GenBank/DDBJ databases">
        <title>The WGS of Solirubrobacter ginsenosidimutans DSM 21036.</title>
        <authorList>
            <person name="Jiang Z."/>
        </authorList>
    </citation>
    <scope>NUCLEOTIDE SEQUENCE</scope>
    <source>
        <strain evidence="5">DSM 21036</strain>
    </source>
</reference>
<dbReference type="GO" id="GO:0003700">
    <property type="term" value="F:DNA-binding transcription factor activity"/>
    <property type="evidence" value="ECO:0007669"/>
    <property type="project" value="InterPro"/>
</dbReference>
<keyword evidence="3" id="KW-0804">Transcription</keyword>
<dbReference type="Pfam" id="PF07729">
    <property type="entry name" value="FCD"/>
    <property type="match status" value="1"/>
</dbReference>
<comment type="caution">
    <text evidence="5">The sequence shown here is derived from an EMBL/GenBank/DDBJ whole genome shotgun (WGS) entry which is preliminary data.</text>
</comment>
<dbReference type="Pfam" id="PF00392">
    <property type="entry name" value="GntR"/>
    <property type="match status" value="1"/>
</dbReference>
<dbReference type="CDD" id="cd07377">
    <property type="entry name" value="WHTH_GntR"/>
    <property type="match status" value="1"/>
</dbReference>
<dbReference type="SMART" id="SM00895">
    <property type="entry name" value="FCD"/>
    <property type="match status" value="1"/>
</dbReference>
<dbReference type="PANTHER" id="PTHR43537">
    <property type="entry name" value="TRANSCRIPTIONAL REGULATOR, GNTR FAMILY"/>
    <property type="match status" value="1"/>
</dbReference>
<sequence length="223" mass="24890">MAPTPKPKNLTKQERVYREVRERILSGAYGPGYRVVIDSLAEEFEVSALPVREAIRRLEAEGLVIYRPNAGAQVAPAEPGVFDEEMTVLAILEGYATALAAPELTAADIEQLTEINERMIRAMEQMDSLTFGRLNQEFHALIHQRCPNAALVSMLHDVARRLDAIRRTVFIQIPYRGAESVSEHRGLIELLSAGAPSDAIEAAARQHKLHTVESFRAWQKEHA</sequence>
<evidence type="ECO:0000313" key="5">
    <source>
        <dbReference type="EMBL" id="MDA0165300.1"/>
    </source>
</evidence>
<keyword evidence="2" id="KW-0238">DNA-binding</keyword>
<name>A0A9X3S342_9ACTN</name>
<dbReference type="SUPFAM" id="SSF48008">
    <property type="entry name" value="GntR ligand-binding domain-like"/>
    <property type="match status" value="1"/>
</dbReference>
<evidence type="ECO:0000259" key="4">
    <source>
        <dbReference type="PROSITE" id="PS50949"/>
    </source>
</evidence>
<keyword evidence="1" id="KW-0805">Transcription regulation</keyword>
<dbReference type="AlphaFoldDB" id="A0A9X3S342"/>
<dbReference type="PROSITE" id="PS50949">
    <property type="entry name" value="HTH_GNTR"/>
    <property type="match status" value="1"/>
</dbReference>
<proteinExistence type="predicted"/>
<dbReference type="SUPFAM" id="SSF46785">
    <property type="entry name" value="Winged helix' DNA-binding domain"/>
    <property type="match status" value="1"/>
</dbReference>
<keyword evidence="6" id="KW-1185">Reference proteome</keyword>
<accession>A0A9X3S342</accession>
<gene>
    <name evidence="5" type="ORF">OM076_33840</name>
</gene>
<dbReference type="Gene3D" id="1.10.10.10">
    <property type="entry name" value="Winged helix-like DNA-binding domain superfamily/Winged helix DNA-binding domain"/>
    <property type="match status" value="1"/>
</dbReference>
<evidence type="ECO:0000256" key="2">
    <source>
        <dbReference type="ARBA" id="ARBA00023125"/>
    </source>
</evidence>
<dbReference type="PANTHER" id="PTHR43537:SF24">
    <property type="entry name" value="GLUCONATE OPERON TRANSCRIPTIONAL REPRESSOR"/>
    <property type="match status" value="1"/>
</dbReference>
<dbReference type="InterPro" id="IPR036390">
    <property type="entry name" value="WH_DNA-bd_sf"/>
</dbReference>
<dbReference type="InterPro" id="IPR008920">
    <property type="entry name" value="TF_FadR/GntR_C"/>
</dbReference>
<dbReference type="SMART" id="SM00345">
    <property type="entry name" value="HTH_GNTR"/>
    <property type="match status" value="1"/>
</dbReference>
<dbReference type="EMBL" id="JAPDOD010000045">
    <property type="protein sequence ID" value="MDA0165300.1"/>
    <property type="molecule type" value="Genomic_DNA"/>
</dbReference>